<proteinExistence type="predicted"/>
<feature type="compositionally biased region" description="Polar residues" evidence="1">
    <location>
        <begin position="80"/>
        <end position="103"/>
    </location>
</feature>
<keyword evidence="2" id="KW-1133">Transmembrane helix</keyword>
<evidence type="ECO:0000313" key="3">
    <source>
        <dbReference type="EMBL" id="KAJ1908901.1"/>
    </source>
</evidence>
<dbReference type="InterPro" id="IPR038499">
    <property type="entry name" value="BRO1_sf"/>
</dbReference>
<dbReference type="GO" id="GO:0005886">
    <property type="term" value="C:plasma membrane"/>
    <property type="evidence" value="ECO:0007669"/>
    <property type="project" value="TreeGrafter"/>
</dbReference>
<dbReference type="Gene3D" id="1.25.40.280">
    <property type="entry name" value="alix/aip1 like domains"/>
    <property type="match status" value="1"/>
</dbReference>
<accession>A0A9W8DLM3</accession>
<dbReference type="PANTHER" id="PTHR40463:SF1">
    <property type="entry name" value="PH-RESPONSE REGULATOR PROTEIN PALC"/>
    <property type="match status" value="1"/>
</dbReference>
<keyword evidence="4" id="KW-1185">Reference proteome</keyword>
<evidence type="ECO:0000313" key="4">
    <source>
        <dbReference type="Proteomes" id="UP001150569"/>
    </source>
</evidence>
<feature type="non-terminal residue" evidence="3">
    <location>
        <position position="225"/>
    </location>
</feature>
<evidence type="ECO:0000256" key="1">
    <source>
        <dbReference type="SAM" id="MobiDB-lite"/>
    </source>
</evidence>
<keyword evidence="2" id="KW-0812">Transmembrane</keyword>
<feature type="transmembrane region" description="Helical" evidence="2">
    <location>
        <begin position="180"/>
        <end position="203"/>
    </location>
</feature>
<reference evidence="3" key="1">
    <citation type="submission" date="2022-07" db="EMBL/GenBank/DDBJ databases">
        <title>Phylogenomic reconstructions and comparative analyses of Kickxellomycotina fungi.</title>
        <authorList>
            <person name="Reynolds N.K."/>
            <person name="Stajich J.E."/>
            <person name="Barry K."/>
            <person name="Grigoriev I.V."/>
            <person name="Crous P."/>
            <person name="Smith M.E."/>
        </authorList>
    </citation>
    <scope>NUCLEOTIDE SEQUENCE</scope>
    <source>
        <strain evidence="3">RSA 861</strain>
    </source>
</reference>
<feature type="compositionally biased region" description="Gly residues" evidence="1">
    <location>
        <begin position="120"/>
        <end position="130"/>
    </location>
</feature>
<keyword evidence="2" id="KW-0472">Membrane</keyword>
<dbReference type="AlphaFoldDB" id="A0A9W8DLM3"/>
<name>A0A9W8DLM3_9FUNG</name>
<gene>
    <name evidence="3" type="ORF">IWQ60_011465</name>
</gene>
<dbReference type="PANTHER" id="PTHR40463">
    <property type="entry name" value="PH-RESPONSE REGULATOR PROTEIN PALC"/>
    <property type="match status" value="1"/>
</dbReference>
<protein>
    <submittedName>
        <fullName evidence="3">Uncharacterized protein</fullName>
    </submittedName>
</protein>
<feature type="region of interest" description="Disordered" evidence="1">
    <location>
        <begin position="79"/>
        <end position="132"/>
    </location>
</feature>
<dbReference type="OrthoDB" id="10266451at2759"/>
<sequence length="225" mass="24466">MHFYLPTPKTKPVSFLRLLQGGRDPQAIQPLSEATAYRERMRETLKDYRLDAQRQDVARVVSSIEAYLPHLFWCIDHQESSGQPNSVSPMRASANRTENPDNNGDSDEDGPSSSAAGPRSGSGTGGGGNGQVRATLRARSAETGSSFEWKSPVLTGLDDTTRLGLMKNKLRRVRFISSSIYFEAAFTLLAYGIALSTLGFQLIDGLTISGGEGGLSEAETKKHKQ</sequence>
<dbReference type="Proteomes" id="UP001150569">
    <property type="component" value="Unassembled WGS sequence"/>
</dbReference>
<comment type="caution">
    <text evidence="3">The sequence shown here is derived from an EMBL/GenBank/DDBJ whole genome shotgun (WGS) entry which is preliminary data.</text>
</comment>
<dbReference type="GO" id="GO:0071467">
    <property type="term" value="P:cellular response to pH"/>
    <property type="evidence" value="ECO:0007669"/>
    <property type="project" value="InterPro"/>
</dbReference>
<evidence type="ECO:0000256" key="2">
    <source>
        <dbReference type="SAM" id="Phobius"/>
    </source>
</evidence>
<dbReference type="EMBL" id="JANBPT010001299">
    <property type="protein sequence ID" value="KAJ1908901.1"/>
    <property type="molecule type" value="Genomic_DNA"/>
</dbReference>
<organism evidence="3 4">
    <name type="scientific">Tieghemiomyces parasiticus</name>
    <dbReference type="NCBI Taxonomy" id="78921"/>
    <lineage>
        <taxon>Eukaryota</taxon>
        <taxon>Fungi</taxon>
        <taxon>Fungi incertae sedis</taxon>
        <taxon>Zoopagomycota</taxon>
        <taxon>Kickxellomycotina</taxon>
        <taxon>Dimargaritomycetes</taxon>
        <taxon>Dimargaritales</taxon>
        <taxon>Dimargaritaceae</taxon>
        <taxon>Tieghemiomyces</taxon>
    </lineage>
</organism>
<dbReference type="InterPro" id="IPR037505">
    <property type="entry name" value="pH-resp_palC"/>
</dbReference>